<dbReference type="RefSeq" id="WP_184934430.1">
    <property type="nucleotide sequence ID" value="NZ_JACHJV010000001.1"/>
</dbReference>
<sequence length="102" mass="11783">MSTSVLDTLVATTQDHTARQLASDITARINDLRESLIDWLDRIWRTSREGFLPDDWLILDALGRLCHDLREELYHQAYDSGRYAAARCIAYHRVPGRNRGAR</sequence>
<evidence type="ECO:0000313" key="1">
    <source>
        <dbReference type="EMBL" id="MBB4922220.1"/>
    </source>
</evidence>
<organism evidence="1 2">
    <name type="scientific">Kitasatospora kifunensis</name>
    <name type="common">Streptomyces kifunensis</name>
    <dbReference type="NCBI Taxonomy" id="58351"/>
    <lineage>
        <taxon>Bacteria</taxon>
        <taxon>Bacillati</taxon>
        <taxon>Actinomycetota</taxon>
        <taxon>Actinomycetes</taxon>
        <taxon>Kitasatosporales</taxon>
        <taxon>Streptomycetaceae</taxon>
        <taxon>Kitasatospora</taxon>
    </lineage>
</organism>
<comment type="caution">
    <text evidence="1">The sequence shown here is derived from an EMBL/GenBank/DDBJ whole genome shotgun (WGS) entry which is preliminary data.</text>
</comment>
<dbReference type="Proteomes" id="UP000540506">
    <property type="component" value="Unassembled WGS sequence"/>
</dbReference>
<gene>
    <name evidence="1" type="ORF">FHR34_001213</name>
</gene>
<dbReference type="AlphaFoldDB" id="A0A7W7QZ14"/>
<protein>
    <submittedName>
        <fullName evidence="1">Uncharacterized protein</fullName>
    </submittedName>
</protein>
<reference evidence="1 2" key="1">
    <citation type="submission" date="2020-08" db="EMBL/GenBank/DDBJ databases">
        <title>Sequencing the genomes of 1000 actinobacteria strains.</title>
        <authorList>
            <person name="Klenk H.-P."/>
        </authorList>
    </citation>
    <scope>NUCLEOTIDE SEQUENCE [LARGE SCALE GENOMIC DNA]</scope>
    <source>
        <strain evidence="1 2">DSM 41654</strain>
    </source>
</reference>
<keyword evidence="2" id="KW-1185">Reference proteome</keyword>
<name>A0A7W7QZ14_KITKI</name>
<proteinExistence type="predicted"/>
<accession>A0A7W7QZ14</accession>
<evidence type="ECO:0000313" key="2">
    <source>
        <dbReference type="Proteomes" id="UP000540506"/>
    </source>
</evidence>
<dbReference type="EMBL" id="JACHJV010000001">
    <property type="protein sequence ID" value="MBB4922220.1"/>
    <property type="molecule type" value="Genomic_DNA"/>
</dbReference>